<reference evidence="2 3" key="2">
    <citation type="submission" date="2018-11" db="EMBL/GenBank/DDBJ databases">
        <authorList>
            <consortium name="Pathogen Informatics"/>
        </authorList>
    </citation>
    <scope>NUCLEOTIDE SEQUENCE [LARGE SCALE GENOMIC DNA]</scope>
</reference>
<feature type="transmembrane region" description="Helical" evidence="1">
    <location>
        <begin position="48"/>
        <end position="64"/>
    </location>
</feature>
<keyword evidence="1" id="KW-0472">Membrane</keyword>
<organism evidence="4">
    <name type="scientific">Brugia pahangi</name>
    <name type="common">Filarial nematode worm</name>
    <dbReference type="NCBI Taxonomy" id="6280"/>
    <lineage>
        <taxon>Eukaryota</taxon>
        <taxon>Metazoa</taxon>
        <taxon>Ecdysozoa</taxon>
        <taxon>Nematoda</taxon>
        <taxon>Chromadorea</taxon>
        <taxon>Rhabditida</taxon>
        <taxon>Spirurina</taxon>
        <taxon>Spiruromorpha</taxon>
        <taxon>Filarioidea</taxon>
        <taxon>Onchocercidae</taxon>
        <taxon>Brugia</taxon>
    </lineage>
</organism>
<dbReference type="WBParaSite" id="BPAG_0001235001-mRNA-1">
    <property type="protein sequence ID" value="BPAG_0001235001-mRNA-1"/>
    <property type="gene ID" value="BPAG_0001235001"/>
</dbReference>
<dbReference type="EMBL" id="UZAD01013282">
    <property type="protein sequence ID" value="VDN93498.1"/>
    <property type="molecule type" value="Genomic_DNA"/>
</dbReference>
<keyword evidence="1" id="KW-0812">Transmembrane</keyword>
<evidence type="ECO:0000256" key="1">
    <source>
        <dbReference type="SAM" id="Phobius"/>
    </source>
</evidence>
<evidence type="ECO:0000313" key="4">
    <source>
        <dbReference type="WBParaSite" id="BPAG_0001235001-mRNA-1"/>
    </source>
</evidence>
<gene>
    <name evidence="2" type="ORF">BPAG_LOCUS12312</name>
</gene>
<name>A0A0N4TU91_BRUPA</name>
<feature type="transmembrane region" description="Helical" evidence="1">
    <location>
        <begin position="84"/>
        <end position="110"/>
    </location>
</feature>
<keyword evidence="3" id="KW-1185">Reference proteome</keyword>
<reference evidence="4" key="1">
    <citation type="submission" date="2017-02" db="UniProtKB">
        <authorList>
            <consortium name="WormBaseParasite"/>
        </authorList>
    </citation>
    <scope>IDENTIFICATION</scope>
</reference>
<evidence type="ECO:0000313" key="2">
    <source>
        <dbReference type="EMBL" id="VDN93498.1"/>
    </source>
</evidence>
<dbReference type="AlphaFoldDB" id="A0A0N4TU91"/>
<protein>
    <submittedName>
        <fullName evidence="4">G_PROTEIN_RECEP_F1_2 domain-containing protein</fullName>
    </submittedName>
</protein>
<accession>A0A0N4TU91</accession>
<evidence type="ECO:0000313" key="3">
    <source>
        <dbReference type="Proteomes" id="UP000278627"/>
    </source>
</evidence>
<keyword evidence="1" id="KW-1133">Transmembrane helix</keyword>
<feature type="transmembrane region" description="Helical" evidence="1">
    <location>
        <begin position="169"/>
        <end position="186"/>
    </location>
</feature>
<sequence length="230" mass="26870">MKLGALFAVFVNMKKDCLIRKKSLNITNTECSHTERLKQRERLFTDNMIVRYYCIIALFLISPLNCHEGNTTNVFDIRDEQHIIIKYTVVAITLFFVLYGIISNILMITVCYSRNNLYSRPFILIVSQIIISNLVSFIPYVIILLPGILLNKKYGNLQNGVDERRILQGPYIFIYHYGIFFIFVDAESLHSHNFTKVQRIFPFNKAVCITSSHVVDIFWYDILNFAQSFK</sequence>
<proteinExistence type="predicted"/>
<dbReference type="Proteomes" id="UP000278627">
    <property type="component" value="Unassembled WGS sequence"/>
</dbReference>
<feature type="transmembrane region" description="Helical" evidence="1">
    <location>
        <begin position="122"/>
        <end position="149"/>
    </location>
</feature>